<evidence type="ECO:0000313" key="3">
    <source>
        <dbReference type="Proteomes" id="UP001152646"/>
    </source>
</evidence>
<dbReference type="Gene3D" id="3.40.50.300">
    <property type="entry name" value="P-loop containing nucleotide triphosphate hydrolases"/>
    <property type="match status" value="1"/>
</dbReference>
<dbReference type="Proteomes" id="UP001152646">
    <property type="component" value="Unassembled WGS sequence"/>
</dbReference>
<dbReference type="AlphaFoldDB" id="A0A9W4JX43"/>
<comment type="caution">
    <text evidence="2">The sequence shown here is derived from an EMBL/GenBank/DDBJ whole genome shotgun (WGS) entry which is preliminary data.</text>
</comment>
<protein>
    <submittedName>
        <fullName evidence="2">Uncharacterized protein</fullName>
    </submittedName>
</protein>
<organism evidence="2 3">
    <name type="scientific">Penicillium salamii</name>
    <dbReference type="NCBI Taxonomy" id="1612424"/>
    <lineage>
        <taxon>Eukaryota</taxon>
        <taxon>Fungi</taxon>
        <taxon>Dikarya</taxon>
        <taxon>Ascomycota</taxon>
        <taxon>Pezizomycotina</taxon>
        <taxon>Eurotiomycetes</taxon>
        <taxon>Eurotiomycetidae</taxon>
        <taxon>Eurotiales</taxon>
        <taxon>Aspergillaceae</taxon>
        <taxon>Penicillium</taxon>
    </lineage>
</organism>
<dbReference type="OrthoDB" id="408152at2759"/>
<dbReference type="EMBL" id="CAJVPA010000233">
    <property type="protein sequence ID" value="CAG8417819.1"/>
    <property type="molecule type" value="Genomic_DNA"/>
</dbReference>
<evidence type="ECO:0000256" key="1">
    <source>
        <dbReference type="SAM" id="Phobius"/>
    </source>
</evidence>
<dbReference type="PANTHER" id="PTHR36978">
    <property type="entry name" value="P-LOOP CONTAINING NUCLEOTIDE TRIPHOSPHATE HYDROLASE"/>
    <property type="match status" value="1"/>
</dbReference>
<dbReference type="InterPro" id="IPR040632">
    <property type="entry name" value="Sulfotransfer_4"/>
</dbReference>
<name>A0A9W4JX43_9EURO</name>
<dbReference type="InterPro" id="IPR027417">
    <property type="entry name" value="P-loop_NTPase"/>
</dbReference>
<keyword evidence="1" id="KW-0812">Transmembrane</keyword>
<gene>
    <name evidence="2" type="ORF">PSALAMII_LOCUS9882</name>
</gene>
<dbReference type="PANTHER" id="PTHR36978:SF4">
    <property type="entry name" value="P-LOOP CONTAINING NUCLEOSIDE TRIPHOSPHATE HYDROLASE PROTEIN"/>
    <property type="match status" value="1"/>
</dbReference>
<feature type="transmembrane region" description="Helical" evidence="1">
    <location>
        <begin position="263"/>
        <end position="286"/>
    </location>
</feature>
<accession>A0A9W4JX43</accession>
<evidence type="ECO:0000313" key="2">
    <source>
        <dbReference type="EMBL" id="CAG8417819.1"/>
    </source>
</evidence>
<dbReference type="SUPFAM" id="SSF52540">
    <property type="entry name" value="P-loop containing nucleoside triphosphate hydrolases"/>
    <property type="match status" value="1"/>
</dbReference>
<proteinExistence type="predicted"/>
<keyword evidence="1" id="KW-0472">Membrane</keyword>
<keyword evidence="1" id="KW-1133">Transmembrane helix</keyword>
<sequence>MPAEVQPMKVIVASPSRYDAILSQRMTVDTHQSSFFSSGTLGLYQAMQILGFRTYHLYECIANRGLSHMKVFEEAVTAEHNSLSGIKKYNKADYERWLGDYDCIVEAPSYLGTGLIEAYVNDPNVKFILTERDPTKWVTSINNTIGPNVELSRKFPFVILKHFDATLFHTHVVIDTVYRVMSGGTALGDAENTENMQQHYTEYIRRVKETVPPHRLCHVRLEDGLGWESICPFLGLPVPEQAYPDRNEPGKMQQLTQEMFKPMLVTAAIKLSAFVVPAVGITWWAATNYGPMAVAALGKTQ</sequence>
<dbReference type="Pfam" id="PF17784">
    <property type="entry name" value="Sulfotransfer_4"/>
    <property type="match status" value="1"/>
</dbReference>
<reference evidence="2" key="1">
    <citation type="submission" date="2021-07" db="EMBL/GenBank/DDBJ databases">
        <authorList>
            <person name="Branca A.L. A."/>
        </authorList>
    </citation>
    <scope>NUCLEOTIDE SEQUENCE</scope>
</reference>